<dbReference type="AlphaFoldDB" id="A0A1R3RD28"/>
<keyword evidence="1" id="KW-0472">Membrane</keyword>
<reference evidence="3" key="1">
    <citation type="journal article" date="2017" name="Genome Biol.">
        <title>Comparative genomics reveals high biological diversity and specific adaptations in the industrially and medically important fungal genus Aspergillus.</title>
        <authorList>
            <person name="de Vries R.P."/>
            <person name="Riley R."/>
            <person name="Wiebenga A."/>
            <person name="Aguilar-Osorio G."/>
            <person name="Amillis S."/>
            <person name="Uchima C.A."/>
            <person name="Anderluh G."/>
            <person name="Asadollahi M."/>
            <person name="Askin M."/>
            <person name="Barry K."/>
            <person name="Battaglia E."/>
            <person name="Bayram O."/>
            <person name="Benocci T."/>
            <person name="Braus-Stromeyer S.A."/>
            <person name="Caldana C."/>
            <person name="Canovas D."/>
            <person name="Cerqueira G.C."/>
            <person name="Chen F."/>
            <person name="Chen W."/>
            <person name="Choi C."/>
            <person name="Clum A."/>
            <person name="Dos Santos R.A."/>
            <person name="Damasio A.R."/>
            <person name="Diallinas G."/>
            <person name="Emri T."/>
            <person name="Fekete E."/>
            <person name="Flipphi M."/>
            <person name="Freyberg S."/>
            <person name="Gallo A."/>
            <person name="Gournas C."/>
            <person name="Habgood R."/>
            <person name="Hainaut M."/>
            <person name="Harispe M.L."/>
            <person name="Henrissat B."/>
            <person name="Hilden K.S."/>
            <person name="Hope R."/>
            <person name="Hossain A."/>
            <person name="Karabika E."/>
            <person name="Karaffa L."/>
            <person name="Karanyi Z."/>
            <person name="Krasevec N."/>
            <person name="Kuo A."/>
            <person name="Kusch H."/>
            <person name="LaButti K."/>
            <person name="Lagendijk E.L."/>
            <person name="Lapidus A."/>
            <person name="Levasseur A."/>
            <person name="Lindquist E."/>
            <person name="Lipzen A."/>
            <person name="Logrieco A.F."/>
            <person name="MacCabe A."/>
            <person name="Maekelae M.R."/>
            <person name="Malavazi I."/>
            <person name="Melin P."/>
            <person name="Meyer V."/>
            <person name="Mielnichuk N."/>
            <person name="Miskei M."/>
            <person name="Molnar A.P."/>
            <person name="Mule G."/>
            <person name="Ngan C.Y."/>
            <person name="Orejas M."/>
            <person name="Orosz E."/>
            <person name="Ouedraogo J.P."/>
            <person name="Overkamp K.M."/>
            <person name="Park H.-S."/>
            <person name="Perrone G."/>
            <person name="Piumi F."/>
            <person name="Punt P.J."/>
            <person name="Ram A.F."/>
            <person name="Ramon A."/>
            <person name="Rauscher S."/>
            <person name="Record E."/>
            <person name="Riano-Pachon D.M."/>
            <person name="Robert V."/>
            <person name="Roehrig J."/>
            <person name="Ruller R."/>
            <person name="Salamov A."/>
            <person name="Salih N.S."/>
            <person name="Samson R.A."/>
            <person name="Sandor E."/>
            <person name="Sanguinetti M."/>
            <person name="Schuetze T."/>
            <person name="Sepcic K."/>
            <person name="Shelest E."/>
            <person name="Sherlock G."/>
            <person name="Sophianopoulou V."/>
            <person name="Squina F.M."/>
            <person name="Sun H."/>
            <person name="Susca A."/>
            <person name="Todd R.B."/>
            <person name="Tsang A."/>
            <person name="Unkles S.E."/>
            <person name="van de Wiele N."/>
            <person name="van Rossen-Uffink D."/>
            <person name="Oliveira J.V."/>
            <person name="Vesth T.C."/>
            <person name="Visser J."/>
            <person name="Yu J.-H."/>
            <person name="Zhou M."/>
            <person name="Andersen M.R."/>
            <person name="Archer D.B."/>
            <person name="Baker S.E."/>
            <person name="Benoit I."/>
            <person name="Brakhage A.A."/>
            <person name="Braus G.H."/>
            <person name="Fischer R."/>
            <person name="Frisvad J.C."/>
            <person name="Goldman G.H."/>
            <person name="Houbraken J."/>
            <person name="Oakley B."/>
            <person name="Pocsi I."/>
            <person name="Scazzocchio C."/>
            <person name="Seiboth B."/>
            <person name="vanKuyk P.A."/>
            <person name="Wortman J."/>
            <person name="Dyer P.S."/>
            <person name="Grigoriev I.V."/>
        </authorList>
    </citation>
    <scope>NUCLEOTIDE SEQUENCE [LARGE SCALE GENOMIC DNA]</scope>
    <source>
        <strain evidence="3">ITEM 5010</strain>
    </source>
</reference>
<evidence type="ECO:0000256" key="1">
    <source>
        <dbReference type="SAM" id="Phobius"/>
    </source>
</evidence>
<name>A0A1R3RD28_ASPC5</name>
<keyword evidence="1" id="KW-1133">Transmembrane helix</keyword>
<dbReference type="VEuPathDB" id="FungiDB:ASPCADRAFT_133402"/>
<keyword evidence="3" id="KW-1185">Reference proteome</keyword>
<organism evidence="2 3">
    <name type="scientific">Aspergillus carbonarius (strain ITEM 5010)</name>
    <dbReference type="NCBI Taxonomy" id="602072"/>
    <lineage>
        <taxon>Eukaryota</taxon>
        <taxon>Fungi</taxon>
        <taxon>Dikarya</taxon>
        <taxon>Ascomycota</taxon>
        <taxon>Pezizomycotina</taxon>
        <taxon>Eurotiomycetes</taxon>
        <taxon>Eurotiomycetidae</taxon>
        <taxon>Eurotiales</taxon>
        <taxon>Aspergillaceae</taxon>
        <taxon>Aspergillus</taxon>
        <taxon>Aspergillus subgen. Circumdati</taxon>
    </lineage>
</organism>
<evidence type="ECO:0000313" key="3">
    <source>
        <dbReference type="Proteomes" id="UP000188318"/>
    </source>
</evidence>
<dbReference type="EMBL" id="KV907507">
    <property type="protein sequence ID" value="OOF92381.1"/>
    <property type="molecule type" value="Genomic_DNA"/>
</dbReference>
<feature type="transmembrane region" description="Helical" evidence="1">
    <location>
        <begin position="21"/>
        <end position="40"/>
    </location>
</feature>
<evidence type="ECO:0000313" key="2">
    <source>
        <dbReference type="EMBL" id="OOF92381.1"/>
    </source>
</evidence>
<keyword evidence="1" id="KW-0812">Transmembrane</keyword>
<dbReference type="Proteomes" id="UP000188318">
    <property type="component" value="Unassembled WGS sequence"/>
</dbReference>
<sequence length="61" mass="7091">MGACLIRGCRWWCTRRSLASAWPALAPCFVSMYVCTYYLITRCVDCAAFEYLFCHAVWQLI</sequence>
<accession>A0A1R3RD28</accession>
<protein>
    <submittedName>
        <fullName evidence="2">Uncharacterized protein</fullName>
    </submittedName>
</protein>
<gene>
    <name evidence="2" type="ORF">ASPCADRAFT_133402</name>
</gene>
<proteinExistence type="predicted"/>